<dbReference type="InterPro" id="IPR003593">
    <property type="entry name" value="AAA+_ATPase"/>
</dbReference>
<proteinExistence type="inferred from homology"/>
<organism evidence="7 8">
    <name type="scientific">Paracoccus albicereus</name>
    <dbReference type="NCBI Taxonomy" id="2922394"/>
    <lineage>
        <taxon>Bacteria</taxon>
        <taxon>Pseudomonadati</taxon>
        <taxon>Pseudomonadota</taxon>
        <taxon>Alphaproteobacteria</taxon>
        <taxon>Rhodobacterales</taxon>
        <taxon>Paracoccaceae</taxon>
        <taxon>Paracoccus</taxon>
    </lineage>
</organism>
<comment type="similarity">
    <text evidence="2">Belongs to the ABC transporter superfamily.</text>
</comment>
<evidence type="ECO:0000313" key="7">
    <source>
        <dbReference type="EMBL" id="MCQ0970005.1"/>
    </source>
</evidence>
<dbReference type="SUPFAM" id="SSF52540">
    <property type="entry name" value="P-loop containing nucleoside triphosphate hydrolases"/>
    <property type="match status" value="1"/>
</dbReference>
<gene>
    <name evidence="7" type="ORF">MLD63_06140</name>
</gene>
<dbReference type="GO" id="GO:0005524">
    <property type="term" value="F:ATP binding"/>
    <property type="evidence" value="ECO:0007669"/>
    <property type="project" value="UniProtKB-KW"/>
</dbReference>
<evidence type="ECO:0000256" key="4">
    <source>
        <dbReference type="ARBA" id="ARBA00022741"/>
    </source>
</evidence>
<dbReference type="PROSITE" id="PS50893">
    <property type="entry name" value="ABC_TRANSPORTER_2"/>
    <property type="match status" value="1"/>
</dbReference>
<dbReference type="Pfam" id="PF00005">
    <property type="entry name" value="ABC_tran"/>
    <property type="match status" value="1"/>
</dbReference>
<keyword evidence="8" id="KW-1185">Reference proteome</keyword>
<name>A0ABT1MNY5_9RHOB</name>
<dbReference type="InterPro" id="IPR050319">
    <property type="entry name" value="ABC_transp_ATP-bind"/>
</dbReference>
<dbReference type="InterPro" id="IPR017871">
    <property type="entry name" value="ABC_transporter-like_CS"/>
</dbReference>
<sequence length="340" mass="36817">MSRPLLDVRDLRVSFPVRRAGAMPWTPPQDLHAVGGVDFTLKPGETLGIVGESGSGKSTLARALIGLVPATGRAEWVDGADLVDLSPRQMMKYRADIQMVFQDPLASLNPRMNVGQIIAEPLTTHRPGLSRSEVKARVKEMMERVGLLPNQINRYPHEFSGGQCQRIGIARALIVAPKLIICDEPVSALDVSIQAQVINLLIRLQKDLGLALIFIAHDLSVVKHISDRVLVMYLGKVMEIAPKDALFNASQHPYTQALLSAVPIPDPAREADKAVVPLTGDLPSPMNPPSGCVFRTRCPRAQALCAEAVPPLEGTDRRTACHFPGPLTEAEIAAARTEPA</sequence>
<dbReference type="PANTHER" id="PTHR43776">
    <property type="entry name" value="TRANSPORT ATP-BINDING PROTEIN"/>
    <property type="match status" value="1"/>
</dbReference>
<comment type="subcellular location">
    <subcellularLocation>
        <location evidence="1">Cell inner membrane</location>
        <topology evidence="1">Peripheral membrane protein</topology>
    </subcellularLocation>
</comment>
<evidence type="ECO:0000256" key="3">
    <source>
        <dbReference type="ARBA" id="ARBA00022448"/>
    </source>
</evidence>
<dbReference type="EMBL" id="JAKZEU010000002">
    <property type="protein sequence ID" value="MCQ0970005.1"/>
    <property type="molecule type" value="Genomic_DNA"/>
</dbReference>
<dbReference type="PROSITE" id="PS00211">
    <property type="entry name" value="ABC_TRANSPORTER_1"/>
    <property type="match status" value="1"/>
</dbReference>
<protein>
    <submittedName>
        <fullName evidence="7">ATP-binding cassette domain-containing protein</fullName>
    </submittedName>
</protein>
<keyword evidence="4" id="KW-0547">Nucleotide-binding</keyword>
<dbReference type="CDD" id="cd03257">
    <property type="entry name" value="ABC_NikE_OppD_transporters"/>
    <property type="match status" value="1"/>
</dbReference>
<keyword evidence="5 7" id="KW-0067">ATP-binding</keyword>
<reference evidence="7 8" key="1">
    <citation type="submission" date="2022-03" db="EMBL/GenBank/DDBJ databases">
        <authorList>
            <person name="He Y."/>
        </authorList>
    </citation>
    <scope>NUCLEOTIDE SEQUENCE [LARGE SCALE GENOMIC DNA]</scope>
    <source>
        <strain evidence="7 8">TK19116</strain>
    </source>
</reference>
<evidence type="ECO:0000256" key="2">
    <source>
        <dbReference type="ARBA" id="ARBA00005417"/>
    </source>
</evidence>
<evidence type="ECO:0000256" key="5">
    <source>
        <dbReference type="ARBA" id="ARBA00022840"/>
    </source>
</evidence>
<accession>A0ABT1MNY5</accession>
<dbReference type="Proteomes" id="UP001203945">
    <property type="component" value="Unassembled WGS sequence"/>
</dbReference>
<dbReference type="RefSeq" id="WP_255329005.1">
    <property type="nucleotide sequence ID" value="NZ_JAKZEU010000002.1"/>
</dbReference>
<dbReference type="InterPro" id="IPR003439">
    <property type="entry name" value="ABC_transporter-like_ATP-bd"/>
</dbReference>
<dbReference type="NCBIfam" id="TIGR01727">
    <property type="entry name" value="oligo_HPY"/>
    <property type="match status" value="1"/>
</dbReference>
<feature type="domain" description="ABC transporter" evidence="6">
    <location>
        <begin position="6"/>
        <end position="259"/>
    </location>
</feature>
<evidence type="ECO:0000256" key="1">
    <source>
        <dbReference type="ARBA" id="ARBA00004417"/>
    </source>
</evidence>
<dbReference type="InterPro" id="IPR013563">
    <property type="entry name" value="Oligopep_ABC_C"/>
</dbReference>
<comment type="caution">
    <text evidence="7">The sequence shown here is derived from an EMBL/GenBank/DDBJ whole genome shotgun (WGS) entry which is preliminary data.</text>
</comment>
<keyword evidence="3" id="KW-0813">Transport</keyword>
<evidence type="ECO:0000259" key="6">
    <source>
        <dbReference type="PROSITE" id="PS50893"/>
    </source>
</evidence>
<dbReference type="InterPro" id="IPR027417">
    <property type="entry name" value="P-loop_NTPase"/>
</dbReference>
<dbReference type="PANTHER" id="PTHR43776:SF7">
    <property type="entry name" value="D,D-DIPEPTIDE TRANSPORT ATP-BINDING PROTEIN DDPF-RELATED"/>
    <property type="match status" value="1"/>
</dbReference>
<dbReference type="Pfam" id="PF08352">
    <property type="entry name" value="oligo_HPY"/>
    <property type="match status" value="1"/>
</dbReference>
<dbReference type="SMART" id="SM00382">
    <property type="entry name" value="AAA"/>
    <property type="match status" value="1"/>
</dbReference>
<evidence type="ECO:0000313" key="8">
    <source>
        <dbReference type="Proteomes" id="UP001203945"/>
    </source>
</evidence>
<dbReference type="Gene3D" id="3.40.50.300">
    <property type="entry name" value="P-loop containing nucleotide triphosphate hydrolases"/>
    <property type="match status" value="1"/>
</dbReference>